<dbReference type="InterPro" id="IPR005914">
    <property type="entry name" value="Acac_CoA_synth"/>
</dbReference>
<keyword evidence="2" id="KW-0436">Ligase</keyword>
<dbReference type="GO" id="GO:0006629">
    <property type="term" value="P:lipid metabolic process"/>
    <property type="evidence" value="ECO:0007669"/>
    <property type="project" value="InterPro"/>
</dbReference>
<comment type="similarity">
    <text evidence="1">Belongs to the ATP-dependent AMP-binding enzyme family.</text>
</comment>
<dbReference type="PANTHER" id="PTHR42921:SF1">
    <property type="entry name" value="ACETOACETYL-COA SYNTHETASE"/>
    <property type="match status" value="1"/>
</dbReference>
<dbReference type="InterPro" id="IPR025110">
    <property type="entry name" value="AMP-bd_C"/>
</dbReference>
<dbReference type="Pfam" id="PF00501">
    <property type="entry name" value="AMP-binding"/>
    <property type="match status" value="1"/>
</dbReference>
<keyword evidence="4" id="KW-0067">ATP-binding</keyword>
<dbReference type="InterPro" id="IPR000873">
    <property type="entry name" value="AMP-dep_synth/lig_dom"/>
</dbReference>
<dbReference type="Pfam" id="PF16177">
    <property type="entry name" value="ACAS_N"/>
    <property type="match status" value="1"/>
</dbReference>
<dbReference type="InterPro" id="IPR032387">
    <property type="entry name" value="ACAS_N"/>
</dbReference>
<evidence type="ECO:0000259" key="6">
    <source>
        <dbReference type="Pfam" id="PF13193"/>
    </source>
</evidence>
<dbReference type="InterPro" id="IPR045851">
    <property type="entry name" value="AMP-bd_C_sf"/>
</dbReference>
<dbReference type="Pfam" id="PF13193">
    <property type="entry name" value="AMP-binding_C"/>
    <property type="match status" value="1"/>
</dbReference>
<dbReference type="SUPFAM" id="SSF56801">
    <property type="entry name" value="Acetyl-CoA synthetase-like"/>
    <property type="match status" value="1"/>
</dbReference>
<evidence type="ECO:0000256" key="1">
    <source>
        <dbReference type="ARBA" id="ARBA00006432"/>
    </source>
</evidence>
<sequence length="659" mass="72740">MTAFWAPSAQRREQARITHYTQWLARRSEQTRFADYASLWQWSVTDIEGFWGSIWDYFEITSPTPPSSVLESRKMPGAQWFKDAQVNYVQQVFRHAGGDRPAILFADESGAEQELSWAELERQVASLAASLRSMGVTRGDRVVAFLPNRPETVVAFLACASIGAIWSICSPDMGAVSVLDRFRQIEPRVLIACDGYRYGGKAFSRVDVVEQIRSQLPTLQHLVVVPVLGADSAGASLQDARQWADLVQADTALQYTWLPFDHPLWVVYSSGTTGMPKPIVHGHGGIILAMSVSLGLHNDLGPNDRYHWYSTTGWIMWNCQVGGLLLGSTLCIFDGNPGYPDLGALWRFAGTTRATLFGAGAAFYASCLKAGIDPNGLADLSALRTVGSTGSPLASDCYDWIQENVGNGDIWLAPMSGGTDLAGPFIGGNPTLPVYRGEMQCRVLGAAVHAFNDAGEAVIDEVGELVCTEPMPCMPLFFWNDTDNQRYLDSYFDTFPGVWRHGDWMKITENGGVIIYGRSDATINRHGIRMGTSELYQAVEALPEVQDSMVVDLEFLGKPSYMPLFIVLRAGAQLDDALRQRIMSAIREALTARHVPNDIFVVPSIPRTLSGKKLELPVKKLLLGHPVEKVANKDSMANPDSLDWYLDFARQWLSQQNDA</sequence>
<dbReference type="Gene3D" id="3.30.300.30">
    <property type="match status" value="1"/>
</dbReference>
<evidence type="ECO:0000259" key="7">
    <source>
        <dbReference type="Pfam" id="PF16177"/>
    </source>
</evidence>
<reference evidence="8" key="1">
    <citation type="submission" date="2011-07" db="EMBL/GenBank/DDBJ databases">
        <title>Biodegradation of r-limonene and other terpenes by Pseudomonas sp. strain 19-rlim.</title>
        <authorList>
            <person name="Eaton R.W."/>
        </authorList>
    </citation>
    <scope>NUCLEOTIDE SEQUENCE</scope>
    <source>
        <strain evidence="8">19-rlim</strain>
    </source>
</reference>
<protein>
    <submittedName>
        <fullName evidence="8">Acetoacetyl-CoA synthetase</fullName>
    </submittedName>
</protein>
<dbReference type="AlphaFoldDB" id="G3LGZ0"/>
<dbReference type="EMBL" id="JN379032">
    <property type="protein sequence ID" value="AEO27384.1"/>
    <property type="molecule type" value="Genomic_DNA"/>
</dbReference>
<evidence type="ECO:0000256" key="2">
    <source>
        <dbReference type="ARBA" id="ARBA00022598"/>
    </source>
</evidence>
<evidence type="ECO:0000259" key="5">
    <source>
        <dbReference type="Pfam" id="PF00501"/>
    </source>
</evidence>
<evidence type="ECO:0000256" key="4">
    <source>
        <dbReference type="ARBA" id="ARBA00022840"/>
    </source>
</evidence>
<dbReference type="NCBIfam" id="NF002937">
    <property type="entry name" value="PRK03584.1"/>
    <property type="match status" value="1"/>
</dbReference>
<dbReference type="GO" id="GO:0030729">
    <property type="term" value="F:acetoacetate-CoA ligase activity"/>
    <property type="evidence" value="ECO:0007669"/>
    <property type="project" value="InterPro"/>
</dbReference>
<evidence type="ECO:0000313" key="8">
    <source>
        <dbReference type="EMBL" id="AEO27384.1"/>
    </source>
</evidence>
<dbReference type="NCBIfam" id="TIGR01217">
    <property type="entry name" value="ac_ac_CoA_syn"/>
    <property type="match status" value="1"/>
</dbReference>
<feature type="domain" description="AMP-binding enzyme C-terminal" evidence="6">
    <location>
        <begin position="537"/>
        <end position="612"/>
    </location>
</feature>
<proteinExistence type="inferred from homology"/>
<dbReference type="Gene3D" id="3.40.50.12780">
    <property type="entry name" value="N-terminal domain of ligase-like"/>
    <property type="match status" value="1"/>
</dbReference>
<name>G3LGZ0_9PSED</name>
<feature type="domain" description="Acetyl-coenzyme A synthetase N-terminal" evidence="7">
    <location>
        <begin position="36"/>
        <end position="90"/>
    </location>
</feature>
<keyword evidence="3" id="KW-0547">Nucleotide-binding</keyword>
<dbReference type="PROSITE" id="PS00455">
    <property type="entry name" value="AMP_BINDING"/>
    <property type="match status" value="1"/>
</dbReference>
<feature type="domain" description="AMP-dependent synthetase/ligase" evidence="5">
    <location>
        <begin position="98"/>
        <end position="470"/>
    </location>
</feature>
<evidence type="ECO:0000256" key="3">
    <source>
        <dbReference type="ARBA" id="ARBA00022741"/>
    </source>
</evidence>
<accession>G3LGZ0</accession>
<dbReference type="GO" id="GO:0005524">
    <property type="term" value="F:ATP binding"/>
    <property type="evidence" value="ECO:0007669"/>
    <property type="project" value="UniProtKB-KW"/>
</dbReference>
<dbReference type="CDD" id="cd05943">
    <property type="entry name" value="AACS"/>
    <property type="match status" value="1"/>
</dbReference>
<dbReference type="InterPro" id="IPR042099">
    <property type="entry name" value="ANL_N_sf"/>
</dbReference>
<organism evidence="8">
    <name type="scientific">Pseudomonas sp. 19-rlim</name>
    <dbReference type="NCBI Taxonomy" id="1084570"/>
    <lineage>
        <taxon>Bacteria</taxon>
        <taxon>Pseudomonadati</taxon>
        <taxon>Pseudomonadota</taxon>
        <taxon>Gammaproteobacteria</taxon>
        <taxon>Pseudomonadales</taxon>
        <taxon>Pseudomonadaceae</taxon>
        <taxon>Pseudomonas</taxon>
    </lineage>
</organism>
<dbReference type="PANTHER" id="PTHR42921">
    <property type="entry name" value="ACETOACETYL-COA SYNTHETASE"/>
    <property type="match status" value="1"/>
</dbReference>
<dbReference type="InterPro" id="IPR020845">
    <property type="entry name" value="AMP-binding_CS"/>
</dbReference>